<keyword evidence="2" id="KW-1185">Reference proteome</keyword>
<proteinExistence type="predicted"/>
<accession>A0A916NAN3</accession>
<name>A0A916NAN3_9BACT</name>
<organism evidence="1 2">
    <name type="scientific">Dyadobacter helix</name>
    <dbReference type="NCBI Taxonomy" id="2822344"/>
    <lineage>
        <taxon>Bacteria</taxon>
        <taxon>Pseudomonadati</taxon>
        <taxon>Bacteroidota</taxon>
        <taxon>Cytophagia</taxon>
        <taxon>Cytophagales</taxon>
        <taxon>Spirosomataceae</taxon>
        <taxon>Dyadobacter</taxon>
    </lineage>
</organism>
<dbReference type="Proteomes" id="UP000680038">
    <property type="component" value="Unassembled WGS sequence"/>
</dbReference>
<sequence length="390" mass="44697">MKIYRSVFFLFLYLIGCAGPWVCASDLVVNNGALEKSGPELTDTPKIREFLIQENDTLSYTLKLVLDEAGHPQYFFRNIFTPVCYTNECKPVYINFYWDLLGNYMRYDLPKNKVLTKVDHDEFKEEDYQKLSEILAKSNSIFADLKMEDLITKGTDNLTDNVDAKTGATLKTIKNEVIDGAVYTCFTLWHIAHGRASEEIKKIIETYQSERLLHEFLTSTNHYYQYWALDKVMDKNGNIPVKYAKDIRQIISGKNVFTARYALQKSAPSFFQTDDAQSWLWQTYSSAGYMLQIAILKKLTHIPLTSPLTESLAQQLVKANNEQFNLMLVLLKNQKKLSPKTLRTMADQLENSNTDYAEGIYDLLQNHYSADASIKGKLETYKAGLSDTGN</sequence>
<dbReference type="AlphaFoldDB" id="A0A916NAN3"/>
<gene>
    <name evidence="1" type="ORF">DYBT9275_00788</name>
</gene>
<evidence type="ECO:0000313" key="2">
    <source>
        <dbReference type="Proteomes" id="UP000680038"/>
    </source>
</evidence>
<dbReference type="RefSeq" id="WP_215237510.1">
    <property type="nucleotide sequence ID" value="NZ_CAJRAF010000001.1"/>
</dbReference>
<dbReference type="EMBL" id="CAJRAF010000001">
    <property type="protein sequence ID" value="CAG4991600.1"/>
    <property type="molecule type" value="Genomic_DNA"/>
</dbReference>
<protein>
    <submittedName>
        <fullName evidence="1">Uncharacterized protein</fullName>
    </submittedName>
</protein>
<evidence type="ECO:0000313" key="1">
    <source>
        <dbReference type="EMBL" id="CAG4991600.1"/>
    </source>
</evidence>
<comment type="caution">
    <text evidence="1">The sequence shown here is derived from an EMBL/GenBank/DDBJ whole genome shotgun (WGS) entry which is preliminary data.</text>
</comment>
<reference evidence="1" key="1">
    <citation type="submission" date="2021-04" db="EMBL/GenBank/DDBJ databases">
        <authorList>
            <person name="Rodrigo-Torres L."/>
            <person name="Arahal R. D."/>
            <person name="Lucena T."/>
        </authorList>
    </citation>
    <scope>NUCLEOTIDE SEQUENCE</scope>
    <source>
        <strain evidence="1">CECT 9275</strain>
    </source>
</reference>